<dbReference type="Proteomes" id="UP000796880">
    <property type="component" value="Unassembled WGS sequence"/>
</dbReference>
<dbReference type="SMART" id="SM00108">
    <property type="entry name" value="B_lectin"/>
    <property type="match status" value="1"/>
</dbReference>
<dbReference type="GO" id="GO:0004674">
    <property type="term" value="F:protein serine/threonine kinase activity"/>
    <property type="evidence" value="ECO:0007669"/>
    <property type="project" value="UniProtKB-KW"/>
</dbReference>
<keyword evidence="14" id="KW-0675">Receptor</keyword>
<evidence type="ECO:0000256" key="4">
    <source>
        <dbReference type="ARBA" id="ARBA00022679"/>
    </source>
</evidence>
<comment type="catalytic activity">
    <reaction evidence="17 18">
        <text>L-seryl-[protein] + ATP = O-phospho-L-seryl-[protein] + ADP + H(+)</text>
        <dbReference type="Rhea" id="RHEA:17989"/>
        <dbReference type="Rhea" id="RHEA-COMP:9863"/>
        <dbReference type="Rhea" id="RHEA-COMP:11604"/>
        <dbReference type="ChEBI" id="CHEBI:15378"/>
        <dbReference type="ChEBI" id="CHEBI:29999"/>
        <dbReference type="ChEBI" id="CHEBI:30616"/>
        <dbReference type="ChEBI" id="CHEBI:83421"/>
        <dbReference type="ChEBI" id="CHEBI:456216"/>
        <dbReference type="EC" id="2.7.11.1"/>
    </reaction>
</comment>
<keyword evidence="8 18" id="KW-0547">Nucleotide-binding</keyword>
<evidence type="ECO:0000256" key="18">
    <source>
        <dbReference type="PIRNR" id="PIRNR000641"/>
    </source>
</evidence>
<feature type="transmembrane region" description="Helical" evidence="19">
    <location>
        <begin position="453"/>
        <end position="480"/>
    </location>
</feature>
<accession>A0A8K0GY91</accession>
<feature type="chain" id="PRO_5035432810" description="Receptor-like serine/threonine-protein kinase" evidence="20">
    <location>
        <begin position="24"/>
        <end position="806"/>
    </location>
</feature>
<dbReference type="FunFam" id="1.10.510.10:FF:000237">
    <property type="entry name" value="G-type lectin S-receptor-like serine/threonine-protein kinase"/>
    <property type="match status" value="1"/>
</dbReference>
<keyword evidence="3" id="KW-0245">EGF-like domain</keyword>
<evidence type="ECO:0000256" key="15">
    <source>
        <dbReference type="ARBA" id="ARBA00023180"/>
    </source>
</evidence>
<evidence type="ECO:0000256" key="19">
    <source>
        <dbReference type="SAM" id="Phobius"/>
    </source>
</evidence>
<evidence type="ECO:0000256" key="8">
    <source>
        <dbReference type="ARBA" id="ARBA00022741"/>
    </source>
</evidence>
<feature type="domain" description="Protein kinase" evidence="21">
    <location>
        <begin position="517"/>
        <end position="803"/>
    </location>
</feature>
<evidence type="ECO:0000256" key="12">
    <source>
        <dbReference type="ARBA" id="ARBA00023136"/>
    </source>
</evidence>
<comment type="catalytic activity">
    <reaction evidence="16 18">
        <text>L-threonyl-[protein] + ATP = O-phospho-L-threonyl-[protein] + ADP + H(+)</text>
        <dbReference type="Rhea" id="RHEA:46608"/>
        <dbReference type="Rhea" id="RHEA-COMP:11060"/>
        <dbReference type="Rhea" id="RHEA-COMP:11605"/>
        <dbReference type="ChEBI" id="CHEBI:15378"/>
        <dbReference type="ChEBI" id="CHEBI:30013"/>
        <dbReference type="ChEBI" id="CHEBI:30616"/>
        <dbReference type="ChEBI" id="CHEBI:61977"/>
        <dbReference type="ChEBI" id="CHEBI:456216"/>
        <dbReference type="EC" id="2.7.11.1"/>
    </reaction>
</comment>
<dbReference type="InterPro" id="IPR000719">
    <property type="entry name" value="Prot_kinase_dom"/>
</dbReference>
<comment type="subcellular location">
    <subcellularLocation>
        <location evidence="1">Membrane</location>
        <topology evidence="1">Single-pass type I membrane protein</topology>
    </subcellularLocation>
</comment>
<evidence type="ECO:0000256" key="7">
    <source>
        <dbReference type="ARBA" id="ARBA00022734"/>
    </source>
</evidence>
<name>A0A8K0GY91_9ROSA</name>
<evidence type="ECO:0000256" key="1">
    <source>
        <dbReference type="ARBA" id="ARBA00004479"/>
    </source>
</evidence>
<dbReference type="InterPro" id="IPR051343">
    <property type="entry name" value="G-type_lectin_kinases/EP1-like"/>
</dbReference>
<evidence type="ECO:0000259" key="22">
    <source>
        <dbReference type="PROSITE" id="PS50927"/>
    </source>
</evidence>
<evidence type="ECO:0000256" key="16">
    <source>
        <dbReference type="ARBA" id="ARBA00047899"/>
    </source>
</evidence>
<dbReference type="InterPro" id="IPR036426">
    <property type="entry name" value="Bulb-type_lectin_dom_sf"/>
</dbReference>
<dbReference type="PROSITE" id="PS50011">
    <property type="entry name" value="PROTEIN_KINASE_DOM"/>
    <property type="match status" value="1"/>
</dbReference>
<keyword evidence="4 18" id="KW-0808">Transferase</keyword>
<evidence type="ECO:0000256" key="5">
    <source>
        <dbReference type="ARBA" id="ARBA00022692"/>
    </source>
</evidence>
<evidence type="ECO:0000313" key="24">
    <source>
        <dbReference type="Proteomes" id="UP000796880"/>
    </source>
</evidence>
<proteinExistence type="inferred from homology"/>
<keyword evidence="10 18" id="KW-0067">ATP-binding</keyword>
<dbReference type="InterPro" id="IPR001480">
    <property type="entry name" value="Bulb-type_lectin_dom"/>
</dbReference>
<keyword evidence="2 18" id="KW-0723">Serine/threonine-protein kinase</keyword>
<keyword evidence="9 18" id="KW-0418">Kinase</keyword>
<dbReference type="EMBL" id="VOIH02000007">
    <property type="protein sequence ID" value="KAF3441160.1"/>
    <property type="molecule type" value="Genomic_DNA"/>
</dbReference>
<keyword evidence="13" id="KW-1015">Disulfide bond</keyword>
<keyword evidence="6 20" id="KW-0732">Signal</keyword>
<keyword evidence="24" id="KW-1185">Reference proteome</keyword>
<dbReference type="InterPro" id="IPR008271">
    <property type="entry name" value="Ser/Thr_kinase_AS"/>
</dbReference>
<dbReference type="OrthoDB" id="1182973at2759"/>
<keyword evidence="11 19" id="KW-1133">Transmembrane helix</keyword>
<keyword evidence="7" id="KW-0430">Lectin</keyword>
<dbReference type="PANTHER" id="PTHR47976">
    <property type="entry name" value="G-TYPE LECTIN S-RECEPTOR-LIKE SERINE/THREONINE-PROTEIN KINASE SD2-5"/>
    <property type="match status" value="1"/>
</dbReference>
<dbReference type="InterPro" id="IPR024171">
    <property type="entry name" value="SRK-like_kinase"/>
</dbReference>
<dbReference type="GO" id="GO:0005524">
    <property type="term" value="F:ATP binding"/>
    <property type="evidence" value="ECO:0007669"/>
    <property type="project" value="UniProtKB-KW"/>
</dbReference>
<sequence>MALEPVSLFFFFLLATLLSFARTYQNVSLGSSLTAQSNTNSFWSSPYGEFAFGFQQISGSDGFLLAIWFDKIPEKTIVWSANEGDLLSSGSEVELTTDGQLVLKAATGQQMWKANVNYTGVITYAAMLDTGNFVLVNSNSVYSWESFKQPTDTILPTQTFGGGGSSTTLFARYSETNYSRGRYTFELKEGNLKLYARYSPLDFIYYPYWKSDTEGNANQLVFNQSGSIYLTEKNGGSVIQMLSSNEASPQDFYQRAIFEYEGVFRHYVYPKSNASIERWRRGWTSLTNLPENICLMKTGDNGDDRGLGPCGFNSYCQLDQRPTCQCPEGYSFVDPDDVSMGCKQDFVSQSCNEASPESNLFYFQEMRNGDWAFSKYEHLQQVTEDYCRQECLGDCFCAAATYVNGSCTKKKSPLSNGRIDPSIGGKTLVKTRKSNTSISENGDGDSGKKDESALILIGSILLSSSVFLNFLLMVATVVVFRICHRKRKVLQPCDDLRFPIRNLQCFTYEEIKEMTNEFKEELGCSSDFAKVYKGVLKFGNGSCVAVKRFNRMITESEAEFKAEVSAIGRTNHRNLVQLFGFCNEGQYQILVYEFMSMGSLVNFLSKDSRINWYTRIQIASETASGLLYLHEECSTQIIHCDIKPQNILLDDNFTAKISDFGLAKHLKTGQNLTITAIRGSKGYIAPEWFKKMPITAKVDVYSFGILLLELICNRKSLELKAEDDFQMVLADWAYDCFMDKKLHVLVEEDNEAMDDWKNVEKYVKIALWCIQQDPSMRPSMKKVTQMLEGTVKVSIPPDPYSFISSI</sequence>
<dbReference type="EC" id="2.7.11.1" evidence="18"/>
<dbReference type="CDD" id="cd00028">
    <property type="entry name" value="B_lectin"/>
    <property type="match status" value="1"/>
</dbReference>
<feature type="signal peptide" evidence="20">
    <location>
        <begin position="1"/>
        <end position="23"/>
    </location>
</feature>
<evidence type="ECO:0000256" key="13">
    <source>
        <dbReference type="ARBA" id="ARBA00023157"/>
    </source>
</evidence>
<dbReference type="SUPFAM" id="SSF51110">
    <property type="entry name" value="alpha-D-mannose-specific plant lectins"/>
    <property type="match status" value="1"/>
</dbReference>
<dbReference type="AlphaFoldDB" id="A0A8K0GY91"/>
<dbReference type="PANTHER" id="PTHR47976:SF108">
    <property type="entry name" value="G-TYPE LECTIN S-RECEPTOR-LIKE SERINE_THREONINE-PROTEIN KINASE LECRK1"/>
    <property type="match status" value="1"/>
</dbReference>
<dbReference type="GO" id="GO:0016020">
    <property type="term" value="C:membrane"/>
    <property type="evidence" value="ECO:0007669"/>
    <property type="project" value="UniProtKB-SubCell"/>
</dbReference>
<dbReference type="Gene3D" id="2.90.10.10">
    <property type="entry name" value="Bulb-type lectin domain"/>
    <property type="match status" value="2"/>
</dbReference>
<evidence type="ECO:0000256" key="17">
    <source>
        <dbReference type="ARBA" id="ARBA00048679"/>
    </source>
</evidence>
<evidence type="ECO:0000256" key="3">
    <source>
        <dbReference type="ARBA" id="ARBA00022536"/>
    </source>
</evidence>
<gene>
    <name evidence="23" type="ORF">FNV43_RR15071</name>
</gene>
<organism evidence="23 24">
    <name type="scientific">Rhamnella rubrinervis</name>
    <dbReference type="NCBI Taxonomy" id="2594499"/>
    <lineage>
        <taxon>Eukaryota</taxon>
        <taxon>Viridiplantae</taxon>
        <taxon>Streptophyta</taxon>
        <taxon>Embryophyta</taxon>
        <taxon>Tracheophyta</taxon>
        <taxon>Spermatophyta</taxon>
        <taxon>Magnoliopsida</taxon>
        <taxon>eudicotyledons</taxon>
        <taxon>Gunneridae</taxon>
        <taxon>Pentapetalae</taxon>
        <taxon>rosids</taxon>
        <taxon>fabids</taxon>
        <taxon>Rosales</taxon>
        <taxon>Rhamnaceae</taxon>
        <taxon>rhamnoid group</taxon>
        <taxon>Rhamneae</taxon>
        <taxon>Rhamnella</taxon>
    </lineage>
</organism>
<dbReference type="InterPro" id="IPR003609">
    <property type="entry name" value="Pan_app"/>
</dbReference>
<dbReference type="SUPFAM" id="SSF56112">
    <property type="entry name" value="Protein kinase-like (PK-like)"/>
    <property type="match status" value="1"/>
</dbReference>
<keyword evidence="12 19" id="KW-0472">Membrane</keyword>
<reference evidence="23" key="1">
    <citation type="submission" date="2020-03" db="EMBL/GenBank/DDBJ databases">
        <title>A high-quality chromosome-level genome assembly of a woody plant with both climbing and erect habits, Rhamnella rubrinervis.</title>
        <authorList>
            <person name="Lu Z."/>
            <person name="Yang Y."/>
            <person name="Zhu X."/>
            <person name="Sun Y."/>
        </authorList>
    </citation>
    <scope>NUCLEOTIDE SEQUENCE</scope>
    <source>
        <strain evidence="23">BYM</strain>
        <tissue evidence="23">Leaf</tissue>
    </source>
</reference>
<dbReference type="SMART" id="SM00473">
    <property type="entry name" value="PAN_AP"/>
    <property type="match status" value="1"/>
</dbReference>
<keyword evidence="5 19" id="KW-0812">Transmembrane</keyword>
<feature type="domain" description="Bulb-type lectin" evidence="22">
    <location>
        <begin position="18"/>
        <end position="148"/>
    </location>
</feature>
<evidence type="ECO:0000313" key="23">
    <source>
        <dbReference type="EMBL" id="KAF3441160.1"/>
    </source>
</evidence>
<dbReference type="Pfam" id="PF00069">
    <property type="entry name" value="Pkinase"/>
    <property type="match status" value="1"/>
</dbReference>
<dbReference type="Gene3D" id="1.10.510.10">
    <property type="entry name" value="Transferase(Phosphotransferase) domain 1"/>
    <property type="match status" value="1"/>
</dbReference>
<dbReference type="PROSITE" id="PS00108">
    <property type="entry name" value="PROTEIN_KINASE_ST"/>
    <property type="match status" value="1"/>
</dbReference>
<evidence type="ECO:0000259" key="21">
    <source>
        <dbReference type="PROSITE" id="PS50011"/>
    </source>
</evidence>
<keyword evidence="15" id="KW-0325">Glycoprotein</keyword>
<dbReference type="InterPro" id="IPR011009">
    <property type="entry name" value="Kinase-like_dom_sf"/>
</dbReference>
<dbReference type="GO" id="GO:0030246">
    <property type="term" value="F:carbohydrate binding"/>
    <property type="evidence" value="ECO:0007669"/>
    <property type="project" value="UniProtKB-KW"/>
</dbReference>
<evidence type="ECO:0000256" key="20">
    <source>
        <dbReference type="SAM" id="SignalP"/>
    </source>
</evidence>
<evidence type="ECO:0000256" key="10">
    <source>
        <dbReference type="ARBA" id="ARBA00022840"/>
    </source>
</evidence>
<dbReference type="Pfam" id="PF01453">
    <property type="entry name" value="B_lectin"/>
    <property type="match status" value="1"/>
</dbReference>
<evidence type="ECO:0000256" key="14">
    <source>
        <dbReference type="ARBA" id="ARBA00023170"/>
    </source>
</evidence>
<dbReference type="PROSITE" id="PS50927">
    <property type="entry name" value="BULB_LECTIN"/>
    <property type="match status" value="1"/>
</dbReference>
<evidence type="ECO:0000256" key="6">
    <source>
        <dbReference type="ARBA" id="ARBA00022729"/>
    </source>
</evidence>
<evidence type="ECO:0000256" key="11">
    <source>
        <dbReference type="ARBA" id="ARBA00022989"/>
    </source>
</evidence>
<evidence type="ECO:0000256" key="9">
    <source>
        <dbReference type="ARBA" id="ARBA00022777"/>
    </source>
</evidence>
<comment type="similarity">
    <text evidence="18">Belongs to the protein kinase superfamily. Ser/Thr protein kinase family.</text>
</comment>
<comment type="caution">
    <text evidence="23">The sequence shown here is derived from an EMBL/GenBank/DDBJ whole genome shotgun (WGS) entry which is preliminary data.</text>
</comment>
<dbReference type="FunFam" id="3.30.200.20:FF:000059">
    <property type="entry name" value="S-receptor-like serine/threonine-protein kinase"/>
    <property type="match status" value="1"/>
</dbReference>
<dbReference type="PIRSF" id="PIRSF000641">
    <property type="entry name" value="SRK"/>
    <property type="match status" value="1"/>
</dbReference>
<dbReference type="Gene3D" id="3.30.200.20">
    <property type="entry name" value="Phosphorylase Kinase, domain 1"/>
    <property type="match status" value="1"/>
</dbReference>
<protein>
    <recommendedName>
        <fullName evidence="18">Receptor-like serine/threonine-protein kinase</fullName>
        <ecNumber evidence="18">2.7.11.1</ecNumber>
    </recommendedName>
</protein>
<dbReference type="SMART" id="SM00220">
    <property type="entry name" value="S_TKc"/>
    <property type="match status" value="1"/>
</dbReference>
<dbReference type="FunFam" id="2.90.10.10:FF:000013">
    <property type="entry name" value="G-type lectin S-receptor-like serine/threonine-protein kinase LECRK1"/>
    <property type="match status" value="1"/>
</dbReference>
<evidence type="ECO:0000256" key="2">
    <source>
        <dbReference type="ARBA" id="ARBA00022527"/>
    </source>
</evidence>